<protein>
    <submittedName>
        <fullName evidence="2">Uncharacterized protein</fullName>
    </submittedName>
</protein>
<evidence type="ECO:0000313" key="3">
    <source>
        <dbReference type="Proteomes" id="UP000008068"/>
    </source>
</evidence>
<feature type="transmembrane region" description="Helical" evidence="1">
    <location>
        <begin position="110"/>
        <end position="130"/>
    </location>
</feature>
<keyword evidence="1" id="KW-1133">Transmembrane helix</keyword>
<dbReference type="HOGENOM" id="CLU_1469472_0_0_1"/>
<keyword evidence="1" id="KW-0472">Membrane</keyword>
<keyword evidence="1" id="KW-0812">Transmembrane</keyword>
<dbReference type="Proteomes" id="UP000008068">
    <property type="component" value="Unassembled WGS sequence"/>
</dbReference>
<organism evidence="3">
    <name type="scientific">Caenorhabditis brenneri</name>
    <name type="common">Nematode worm</name>
    <dbReference type="NCBI Taxonomy" id="135651"/>
    <lineage>
        <taxon>Eukaryota</taxon>
        <taxon>Metazoa</taxon>
        <taxon>Ecdysozoa</taxon>
        <taxon>Nematoda</taxon>
        <taxon>Chromadorea</taxon>
        <taxon>Rhabditida</taxon>
        <taxon>Rhabditina</taxon>
        <taxon>Rhabditomorpha</taxon>
        <taxon>Rhabditoidea</taxon>
        <taxon>Rhabditidae</taxon>
        <taxon>Peloderinae</taxon>
        <taxon>Caenorhabditis</taxon>
    </lineage>
</organism>
<sequence>MSMETEIFMKNRGLIAIITGALVLAQMTAHDSYWKVVAEAANQTVSDCTPDYPTLYVAVDEWIDPHTFVFICQTITVFTNLGITLVCTWWNSNGIEAIDITHKLSIICNVANQFLVVFWLIYVGGLINLMSRDNSCISIELLKSGTQDALQHICFTVVASSLCNIREIIFKMIIDEVLDSYRQP</sequence>
<proteinExistence type="predicted"/>
<reference evidence="3" key="1">
    <citation type="submission" date="2011-07" db="EMBL/GenBank/DDBJ databases">
        <authorList>
            <consortium name="Caenorhabditis brenneri Sequencing and Analysis Consortium"/>
            <person name="Wilson R.K."/>
        </authorList>
    </citation>
    <scope>NUCLEOTIDE SEQUENCE [LARGE SCALE GENOMIC DNA]</scope>
    <source>
        <strain evidence="3">PB2801</strain>
    </source>
</reference>
<evidence type="ECO:0000313" key="2">
    <source>
        <dbReference type="EMBL" id="EGT33199.1"/>
    </source>
</evidence>
<dbReference type="AlphaFoldDB" id="G0NKY3"/>
<keyword evidence="3" id="KW-1185">Reference proteome</keyword>
<evidence type="ECO:0000256" key="1">
    <source>
        <dbReference type="SAM" id="Phobius"/>
    </source>
</evidence>
<dbReference type="EMBL" id="GL379903">
    <property type="protein sequence ID" value="EGT33199.1"/>
    <property type="molecule type" value="Genomic_DNA"/>
</dbReference>
<dbReference type="InParanoid" id="G0NKY3"/>
<gene>
    <name evidence="2" type="ORF">CAEBREN_13371</name>
</gene>
<feature type="transmembrane region" description="Helical" evidence="1">
    <location>
        <begin position="68"/>
        <end position="90"/>
    </location>
</feature>
<name>G0NKY3_CAEBE</name>
<accession>G0NKY3</accession>